<keyword evidence="6" id="KW-1185">Reference proteome</keyword>
<dbReference type="RefSeq" id="WP_090430490.1">
    <property type="nucleotide sequence ID" value="NZ_FNJJ01000006.1"/>
</dbReference>
<proteinExistence type="predicted"/>
<dbReference type="InterPro" id="IPR015943">
    <property type="entry name" value="WD40/YVTN_repeat-like_dom_sf"/>
</dbReference>
<protein>
    <recommendedName>
        <fullName evidence="4">Photosynthesis system II assembly factor Ycf48/Hcf136-like domain-containing protein</fullName>
    </recommendedName>
</protein>
<evidence type="ECO:0000256" key="1">
    <source>
        <dbReference type="ARBA" id="ARBA00022531"/>
    </source>
</evidence>
<feature type="signal peptide" evidence="3">
    <location>
        <begin position="1"/>
        <end position="26"/>
    </location>
</feature>
<dbReference type="InterPro" id="IPR028203">
    <property type="entry name" value="PSII_CF48-like_dom"/>
</dbReference>
<dbReference type="GO" id="GO:0009523">
    <property type="term" value="C:photosystem II"/>
    <property type="evidence" value="ECO:0007669"/>
    <property type="project" value="UniProtKB-KW"/>
</dbReference>
<dbReference type="OrthoDB" id="9813892at2"/>
<dbReference type="Proteomes" id="UP000199460">
    <property type="component" value="Unassembled WGS sequence"/>
</dbReference>
<keyword evidence="2" id="KW-0604">Photosystem II</keyword>
<feature type="domain" description="Photosynthesis system II assembly factor Ycf48/Hcf136-like" evidence="4">
    <location>
        <begin position="163"/>
        <end position="283"/>
    </location>
</feature>
<dbReference type="Gene3D" id="2.130.10.10">
    <property type="entry name" value="YVTN repeat-like/Quinoprotein amine dehydrogenase"/>
    <property type="match status" value="1"/>
</dbReference>
<dbReference type="GeneID" id="300931779"/>
<keyword evidence="1" id="KW-0602">Photosynthesis</keyword>
<gene>
    <name evidence="5" type="ORF">SAMN05216213_10634</name>
</gene>
<evidence type="ECO:0000256" key="2">
    <source>
        <dbReference type="ARBA" id="ARBA00023276"/>
    </source>
</evidence>
<keyword evidence="3" id="KW-0732">Signal</keyword>
<dbReference type="EMBL" id="FNJJ01000006">
    <property type="protein sequence ID" value="SDP81179.1"/>
    <property type="molecule type" value="Genomic_DNA"/>
</dbReference>
<evidence type="ECO:0000313" key="6">
    <source>
        <dbReference type="Proteomes" id="UP000199460"/>
    </source>
</evidence>
<feature type="domain" description="Photosynthesis system II assembly factor Ycf48/Hcf136-like" evidence="4">
    <location>
        <begin position="59"/>
        <end position="120"/>
    </location>
</feature>
<dbReference type="AlphaFoldDB" id="A0A1H0VRE2"/>
<dbReference type="CDD" id="cd15482">
    <property type="entry name" value="Sialidase_non-viral"/>
    <property type="match status" value="1"/>
</dbReference>
<evidence type="ECO:0000313" key="5">
    <source>
        <dbReference type="EMBL" id="SDP81179.1"/>
    </source>
</evidence>
<organism evidence="5 6">
    <name type="scientific">Ectopseudomonas guguanensis</name>
    <dbReference type="NCBI Taxonomy" id="1198456"/>
    <lineage>
        <taxon>Bacteria</taxon>
        <taxon>Pseudomonadati</taxon>
        <taxon>Pseudomonadota</taxon>
        <taxon>Gammaproteobacteria</taxon>
        <taxon>Pseudomonadales</taxon>
        <taxon>Pseudomonadaceae</taxon>
        <taxon>Ectopseudomonas</taxon>
    </lineage>
</organism>
<dbReference type="SUPFAM" id="SSF110296">
    <property type="entry name" value="Oligoxyloglucan reducing end-specific cellobiohydrolase"/>
    <property type="match status" value="1"/>
</dbReference>
<dbReference type="GO" id="GO:0015979">
    <property type="term" value="P:photosynthesis"/>
    <property type="evidence" value="ECO:0007669"/>
    <property type="project" value="UniProtKB-KW"/>
</dbReference>
<dbReference type="Pfam" id="PF14870">
    <property type="entry name" value="PSII_BNR"/>
    <property type="match status" value="2"/>
</dbReference>
<accession>A0A1H0VRE2</accession>
<reference evidence="6" key="1">
    <citation type="submission" date="2016-10" db="EMBL/GenBank/DDBJ databases">
        <authorList>
            <person name="Varghese N."/>
            <person name="Submissions S."/>
        </authorList>
    </citation>
    <scope>NUCLEOTIDE SEQUENCE [LARGE SCALE GENOMIC DNA]</scope>
    <source>
        <strain evidence="6">JCM 18416</strain>
    </source>
</reference>
<feature type="chain" id="PRO_5011724912" description="Photosynthesis system II assembly factor Ycf48/Hcf136-like domain-containing protein" evidence="3">
    <location>
        <begin position="27"/>
        <end position="358"/>
    </location>
</feature>
<sequence length="358" mass="38346">MNMFKGAALVALIVAVALPFTREVVAAANLDVLDTPATYSPLATQGILTGIARAGTRLVVVGQRGHILYSDDAGQQWQQAQVPVSSDLVAVHFPTASLGWAVGHDGVVLHSSDAGATWLRQLDGRRIGALMLQHYQRLAALRPEDDALAAWIEEAQRMEEQGADKPFLDVWFADERDGYVVGAFGLILKTEDGGRSWHPLLERVDNPSLLHLYAIRPVGEELFVVGEQGLVLRLDRSAQRFTAIPMPYNGSFFGILGKPGVVIAYGLRGNVFRSTDGGANWSKVETGLELSITAGTVIADGRMVLFTQSGHPLVSSDDGASFQPAEQSRLLPVSAATESGTGSLVLAGPRGVRLLPFE</sequence>
<dbReference type="PANTHER" id="PTHR47199:SF2">
    <property type="entry name" value="PHOTOSYSTEM II STABILITY_ASSEMBLY FACTOR HCF136, CHLOROPLASTIC"/>
    <property type="match status" value="1"/>
</dbReference>
<name>A0A1H0VRE2_9GAMM</name>
<evidence type="ECO:0000259" key="4">
    <source>
        <dbReference type="Pfam" id="PF14870"/>
    </source>
</evidence>
<evidence type="ECO:0000256" key="3">
    <source>
        <dbReference type="SAM" id="SignalP"/>
    </source>
</evidence>
<dbReference type="PANTHER" id="PTHR47199">
    <property type="entry name" value="PHOTOSYSTEM II STABILITY/ASSEMBLY FACTOR HCF136, CHLOROPLASTIC"/>
    <property type="match status" value="1"/>
</dbReference>